<protein>
    <submittedName>
        <fullName evidence="1">Uncharacterized protein</fullName>
    </submittedName>
</protein>
<gene>
    <name evidence="1" type="ORF">LKD47_00415</name>
</gene>
<proteinExistence type="predicted"/>
<dbReference type="AlphaFoldDB" id="A0AAW4WA92"/>
<evidence type="ECO:0000313" key="2">
    <source>
        <dbReference type="Proteomes" id="UP001198893"/>
    </source>
</evidence>
<accession>A0AAW4WA92</accession>
<reference evidence="1" key="1">
    <citation type="submission" date="2021-10" db="EMBL/GenBank/DDBJ databases">
        <title>Anaerobic single-cell dispensing facilitates the cultivation of human gut bacteria.</title>
        <authorList>
            <person name="Afrizal A."/>
        </authorList>
    </citation>
    <scope>NUCLEOTIDE SEQUENCE</scope>
    <source>
        <strain evidence="1">CLA-AA-H204</strain>
    </source>
</reference>
<name>A0AAW4WA92_9FIRM</name>
<dbReference type="RefSeq" id="WP_227709372.1">
    <property type="nucleotide sequence ID" value="NZ_JAJEQW010000001.1"/>
</dbReference>
<evidence type="ECO:0000313" key="1">
    <source>
        <dbReference type="EMBL" id="MCC2240763.1"/>
    </source>
</evidence>
<comment type="caution">
    <text evidence="1">The sequence shown here is derived from an EMBL/GenBank/DDBJ whole genome shotgun (WGS) entry which is preliminary data.</text>
</comment>
<sequence>MFFKIRCHSCHYAIPAIMSLLNDLNENIITSDDVSEQLEHMTKREKILNRQKSFCGIWLASDGRYKTKVPTGDGGKKLIAKPTQENPMRMEPLRFVRRKLRHITRMIILFFWIKPEKEFMTMLSTMLSAD</sequence>
<dbReference type="EMBL" id="JAJEQW010000001">
    <property type="protein sequence ID" value="MCC2240763.1"/>
    <property type="molecule type" value="Genomic_DNA"/>
</dbReference>
<dbReference type="Proteomes" id="UP001198893">
    <property type="component" value="Unassembled WGS sequence"/>
</dbReference>
<organism evidence="1 2">
    <name type="scientific">Roseburia amylophila</name>
    <dbReference type="NCBI Taxonomy" id="2981794"/>
    <lineage>
        <taxon>Bacteria</taxon>
        <taxon>Bacillati</taxon>
        <taxon>Bacillota</taxon>
        <taxon>Clostridia</taxon>
        <taxon>Lachnospirales</taxon>
        <taxon>Lachnospiraceae</taxon>
        <taxon>Roseburia</taxon>
    </lineage>
</organism>